<dbReference type="PROSITE" id="PS51664">
    <property type="entry name" value="YCAO"/>
    <property type="match status" value="1"/>
</dbReference>
<dbReference type="Pfam" id="PF02624">
    <property type="entry name" value="YcaO"/>
    <property type="match status" value="1"/>
</dbReference>
<keyword evidence="3" id="KW-1185">Reference proteome</keyword>
<dbReference type="Pfam" id="PF18381">
    <property type="entry name" value="YcaO_C"/>
    <property type="match status" value="1"/>
</dbReference>
<dbReference type="EMBL" id="CP064782">
    <property type="protein sequence ID" value="QWT47886.1"/>
    <property type="molecule type" value="Genomic_DNA"/>
</dbReference>
<dbReference type="Proteomes" id="UP000683428">
    <property type="component" value="Chromosome"/>
</dbReference>
<dbReference type="NCBIfam" id="TIGR00702">
    <property type="entry name" value="YcaO-type kinase domain"/>
    <property type="match status" value="1"/>
</dbReference>
<organism evidence="2 3">
    <name type="scientific">Azospira inquinata</name>
    <dbReference type="NCBI Taxonomy" id="2785627"/>
    <lineage>
        <taxon>Bacteria</taxon>
        <taxon>Pseudomonadati</taxon>
        <taxon>Pseudomonadota</taxon>
        <taxon>Betaproteobacteria</taxon>
        <taxon>Rhodocyclales</taxon>
        <taxon>Rhodocyclaceae</taxon>
        <taxon>Azospira</taxon>
    </lineage>
</organism>
<dbReference type="AlphaFoldDB" id="A0A975SK91"/>
<dbReference type="PANTHER" id="PTHR37809">
    <property type="entry name" value="RIBOSOMAL PROTEIN S12 METHYLTHIOTRANSFERASE ACCESSORY FACTOR YCAO"/>
    <property type="match status" value="1"/>
</dbReference>
<gene>
    <name evidence="2" type="ORF">Azoinq_08345</name>
</gene>
<name>A0A975SK91_9RHOO</name>
<dbReference type="KEGG" id="aiq:Azoinq_08345"/>
<dbReference type="InterPro" id="IPR003776">
    <property type="entry name" value="YcaO-like_dom"/>
</dbReference>
<dbReference type="PANTHER" id="PTHR37809:SF1">
    <property type="entry name" value="RIBOSOMAL PROTEIN S12 METHYLTHIOTRANSFERASE ACCESSORY FACTOR YCAO"/>
    <property type="match status" value="1"/>
</dbReference>
<evidence type="ECO:0000313" key="3">
    <source>
        <dbReference type="Proteomes" id="UP000683428"/>
    </source>
</evidence>
<accession>A0A975SK91</accession>
<proteinExistence type="predicted"/>
<sequence length="581" mass="63753">MSVTQIPGKDAPLETSIARMQATLAAAGFQVEESAWLNPVEGVWSVHLRDRDCPLIYVNGKGGSQLAARASALGEFFERLCCNYFWSHYYWGVRAGAAGFVHYPQERWFPLGDGEAWPADLLDETLQAFYNPRGNIPARALVDFNSGNADRGICALPFQRQGDGATLYFPINVIANLYVSNGMSAGNSPAEAQTQALSEIFERYVKFKVIAEGLCLPEVPEEVIARYPRIAAGIAGLRAAGFGILVKDASLGGQFPVMNVTLLHPGDRGCYASFGAHPRFEVALERALTELLQGRALDGLFGFPEPGFDLEEAASAPNLEIHFVDSSGVLHWNFLRREADFPFCDWNFGGASSTGERDWLVNRVQELGHDVYLAEFGHLGVYVCRILVPGLSEIYPVDDLEWENTSVITDLRAPILALDGLDDEDCGDLLDALIDRGIADDRPVAALLGLAPDEGYWKSLRVGELKTQLALACGDREAILEGCQWARYFEENDPERRRLYACVESLVKLEDLGDGADVAEDFGQPLAQLYGPAVLAQAQALLEGEQRFPGFLPLGADLEASDLHRRLMAGYARLQASRTER</sequence>
<reference evidence="2" key="1">
    <citation type="submission" date="2020-11" db="EMBL/GenBank/DDBJ databases">
        <title>Azospira inquinata sp. nov.</title>
        <authorList>
            <person name="Moe W.M."/>
            <person name="Mikes M.C."/>
        </authorList>
    </citation>
    <scope>NUCLEOTIDE SEQUENCE</scope>
    <source>
        <strain evidence="2">Azo-3</strain>
    </source>
</reference>
<evidence type="ECO:0000313" key="2">
    <source>
        <dbReference type="EMBL" id="QWT47886.1"/>
    </source>
</evidence>
<feature type="domain" description="YcaO" evidence="1">
    <location>
        <begin position="60"/>
        <end position="424"/>
    </location>
</feature>
<dbReference type="InterPro" id="IPR041080">
    <property type="entry name" value="YcaO_C"/>
</dbReference>
<dbReference type="RefSeq" id="WP_216130089.1">
    <property type="nucleotide sequence ID" value="NZ_CP064782.1"/>
</dbReference>
<protein>
    <submittedName>
        <fullName evidence="2">YcaO-like family protein</fullName>
    </submittedName>
</protein>
<evidence type="ECO:0000259" key="1">
    <source>
        <dbReference type="PROSITE" id="PS51664"/>
    </source>
</evidence>
<dbReference type="NCBIfam" id="NF040716">
    <property type="entry name" value="YcaO_for_S12"/>
    <property type="match status" value="1"/>
</dbReference>